<gene>
    <name evidence="3" type="ORF">J5A65_12145</name>
</gene>
<accession>A0ABX7Y437</accession>
<sequence length="905" mass="100337">MRLSLFNGKMVAMPGFLDNERRQILTFWRLLELFSPQPMPRLFSLADGDGKEQVIEWVPSSPLPWDVLQTPENEQEETPKAWRHLVFLGVYRLKDTYEWLRRVSKEEPAHAGLPTGDGACVFLVLDENGRIIPGSAVLSAALWAIGRVAHGEDPGPGWIDEFASAQTRLDEMIGSFERARRASVEEELPPPQDADSLKELLRIVEKTWGIEGARELSMDRILLKSQLTDIPQGGEIAEPHFPGSPFQEELDIVIAALQEEGEVGAALRAYLTKDQELAETSRIDIVAEPEAVDALTSPERLPRGRWPRDPSHSPTLRQQFVINRALDDLAPTRGLLGINVTSGPGRTVVLRDILAGNVVERARRLAGLSHPTEAFTPEEHSWKDAKGFQRVMPQLRDEFCGFEMVVVAGSDAAAGEIAADLLSRESIGQPWRESADYFADIATAVLGEGAQDGSQEPPAEKPTQDGAAPSAAWGMVAARFGDANAREAFGAEFWLDTTDPDTGETTSVRMLGKLRNWRDGKASHRSWWMARHEFQQAEKKVTKLIQTRLDARQAMLTQRDLIERERILQDRTPVVEAELSAVESEMLANTEAERAAKQRVEDMTTQHYKTLAFKPGATEFLFTLGGSAREWRRQHDAATGNLQQAEQEYQRMIDQGEELRGRFEKLRMEQVEMAPELESIGAELDQLSREIRADKNRLGDNYPDEHWVGERRELHAPWLDAELEAARSELFLAALNLHEALLAGTAVRMVGALGTAIDVITGKAPEDLGLEKIRAAWQLFFLAVPVVTTGIELFGGMFGSLGPEAIGWAIADEAEQVAPQRALEIIHSAQRVIAIGDSTRFRVAAIPDKVLSSIAAACGVSATWIPPRASMQTLADRLARFGTTIDRGDERVWVSTPVTRETTDG</sequence>
<keyword evidence="1" id="KW-0175">Coiled coil</keyword>
<proteinExistence type="predicted"/>
<evidence type="ECO:0000313" key="4">
    <source>
        <dbReference type="Proteomes" id="UP000678513"/>
    </source>
</evidence>
<evidence type="ECO:0000256" key="1">
    <source>
        <dbReference type="SAM" id="Coils"/>
    </source>
</evidence>
<dbReference type="Proteomes" id="UP000678513">
    <property type="component" value="Chromosome"/>
</dbReference>
<organism evidence="3 4">
    <name type="scientific">Arachnia rubra</name>
    <dbReference type="NCBI Taxonomy" id="1547448"/>
    <lineage>
        <taxon>Bacteria</taxon>
        <taxon>Bacillati</taxon>
        <taxon>Actinomycetota</taxon>
        <taxon>Actinomycetes</taxon>
        <taxon>Propionibacteriales</taxon>
        <taxon>Propionibacteriaceae</taxon>
        <taxon>Arachnia</taxon>
    </lineage>
</organism>
<feature type="region of interest" description="Disordered" evidence="2">
    <location>
        <begin position="449"/>
        <end position="468"/>
    </location>
</feature>
<dbReference type="EMBL" id="CP072384">
    <property type="protein sequence ID" value="QUC07668.1"/>
    <property type="molecule type" value="Genomic_DNA"/>
</dbReference>
<evidence type="ECO:0000256" key="2">
    <source>
        <dbReference type="SAM" id="MobiDB-lite"/>
    </source>
</evidence>
<name>A0ABX7Y437_9ACTN</name>
<feature type="coiled-coil region" evidence="1">
    <location>
        <begin position="628"/>
        <end position="697"/>
    </location>
</feature>
<dbReference type="RefSeq" id="WP_212322336.1">
    <property type="nucleotide sequence ID" value="NZ_CP072384.1"/>
</dbReference>
<protein>
    <submittedName>
        <fullName evidence="3">Uncharacterized protein</fullName>
    </submittedName>
</protein>
<keyword evidence="4" id="KW-1185">Reference proteome</keyword>
<reference evidence="3 4" key="1">
    <citation type="submission" date="2021-03" db="EMBL/GenBank/DDBJ databases">
        <title>Human Oral Microbial Genomes.</title>
        <authorList>
            <person name="Johnston C.D."/>
            <person name="Chen T."/>
            <person name="Dewhirst F.E."/>
        </authorList>
    </citation>
    <scope>NUCLEOTIDE SEQUENCE [LARGE SCALE GENOMIC DNA]</scope>
    <source>
        <strain evidence="3 4">DSMZ 100122</strain>
    </source>
</reference>
<evidence type="ECO:0000313" key="3">
    <source>
        <dbReference type="EMBL" id="QUC07668.1"/>
    </source>
</evidence>